<evidence type="ECO:0000256" key="1">
    <source>
        <dbReference type="SAM" id="Phobius"/>
    </source>
</evidence>
<evidence type="ECO:0000313" key="2">
    <source>
        <dbReference type="EMBL" id="RJZ18269.1"/>
    </source>
</evidence>
<protein>
    <recommendedName>
        <fullName evidence="6">Fluoride ion transporter CrcB</fullName>
    </recommendedName>
</protein>
<keyword evidence="1" id="KW-0472">Membrane</keyword>
<dbReference type="Proteomes" id="UP000280270">
    <property type="component" value="Unassembled WGS sequence"/>
</dbReference>
<evidence type="ECO:0000313" key="3">
    <source>
        <dbReference type="EMBL" id="RKC05242.1"/>
    </source>
</evidence>
<dbReference type="Proteomes" id="UP000285054">
    <property type="component" value="Unassembled WGS sequence"/>
</dbReference>
<accession>A0AB37N7T7</accession>
<feature type="transmembrane region" description="Helical" evidence="1">
    <location>
        <begin position="40"/>
        <end position="60"/>
    </location>
</feature>
<evidence type="ECO:0000313" key="5">
    <source>
        <dbReference type="Proteomes" id="UP000285054"/>
    </source>
</evidence>
<feature type="transmembrane region" description="Helical" evidence="1">
    <location>
        <begin position="12"/>
        <end position="28"/>
    </location>
</feature>
<gene>
    <name evidence="3" type="ORF">AE233_00205</name>
    <name evidence="2" type="ORF">DYZ50_02940</name>
</gene>
<sequence>MMFFSPEFNTGSGIFTTSVGAAFTLLNGKNTVVIKNKAKIILTSLYICFVSSLVVGRILYSWKFGDYV</sequence>
<comment type="caution">
    <text evidence="2">The sequence shown here is derived from an EMBL/GenBank/DDBJ whole genome shotgun (WGS) entry which is preliminary data.</text>
</comment>
<name>A0AB37N7T7_LISMN</name>
<dbReference type="EMBL" id="QUQA01000007">
    <property type="protein sequence ID" value="RKC05242.1"/>
    <property type="molecule type" value="Genomic_DNA"/>
</dbReference>
<dbReference type="EMBL" id="QXKO01000011">
    <property type="protein sequence ID" value="RJZ18269.1"/>
    <property type="molecule type" value="Genomic_DNA"/>
</dbReference>
<dbReference type="AlphaFoldDB" id="A0AB37N7T7"/>
<proteinExistence type="predicted"/>
<evidence type="ECO:0000313" key="4">
    <source>
        <dbReference type="Proteomes" id="UP000280270"/>
    </source>
</evidence>
<reference evidence="4 5" key="1">
    <citation type="journal article" date="2018" name="BMC Genomics">
        <title>Genes significantly associated with lineage II food isolates of Listeria monocytogenes.</title>
        <authorList>
            <person name="Pirone-Davies C."/>
            <person name="Chen Y."/>
            <person name="Pightling A."/>
            <person name="Ryan G."/>
            <person name="Wang Y."/>
            <person name="Yao K."/>
            <person name="Hoffmann M."/>
            <person name="Allard M.W."/>
        </authorList>
    </citation>
    <scope>NUCLEOTIDE SEQUENCE [LARGE SCALE GENOMIC DNA]</scope>
    <source>
        <strain evidence="3 4">CFSAN028761</strain>
        <strain evidence="2 5">PNUSAL000190</strain>
    </source>
</reference>
<evidence type="ECO:0008006" key="6">
    <source>
        <dbReference type="Google" id="ProtNLM"/>
    </source>
</evidence>
<organism evidence="2 5">
    <name type="scientific">Listeria monocytogenes</name>
    <dbReference type="NCBI Taxonomy" id="1639"/>
    <lineage>
        <taxon>Bacteria</taxon>
        <taxon>Bacillati</taxon>
        <taxon>Bacillota</taxon>
        <taxon>Bacilli</taxon>
        <taxon>Bacillales</taxon>
        <taxon>Listeriaceae</taxon>
        <taxon>Listeria</taxon>
    </lineage>
</organism>
<keyword evidence="1" id="KW-0812">Transmembrane</keyword>
<keyword evidence="1" id="KW-1133">Transmembrane helix</keyword>